<reference evidence="3" key="1">
    <citation type="submission" date="2014-01" db="EMBL/GenBank/DDBJ databases">
        <title>The Genome Sequence of Anopheles melas CM1001059_A (V2).</title>
        <authorList>
            <consortium name="The Broad Institute Genomics Platform"/>
            <person name="Neafsey D.E."/>
            <person name="Besansky N."/>
            <person name="Howell P."/>
            <person name="Walton C."/>
            <person name="Young S.K."/>
            <person name="Zeng Q."/>
            <person name="Gargeya S."/>
            <person name="Fitzgerald M."/>
            <person name="Haas B."/>
            <person name="Abouelleil A."/>
            <person name="Allen A.W."/>
            <person name="Alvarado L."/>
            <person name="Arachchi H.M."/>
            <person name="Berlin A.M."/>
            <person name="Chapman S.B."/>
            <person name="Gainer-Dewar J."/>
            <person name="Goldberg J."/>
            <person name="Griggs A."/>
            <person name="Gujja S."/>
            <person name="Hansen M."/>
            <person name="Howarth C."/>
            <person name="Imamovic A."/>
            <person name="Ireland A."/>
            <person name="Larimer J."/>
            <person name="McCowan C."/>
            <person name="Murphy C."/>
            <person name="Pearson M."/>
            <person name="Poon T.W."/>
            <person name="Priest M."/>
            <person name="Roberts A."/>
            <person name="Saif S."/>
            <person name="Shea T."/>
            <person name="Sisk P."/>
            <person name="Sykes S."/>
            <person name="Wortman J."/>
            <person name="Nusbaum C."/>
            <person name="Birren B."/>
        </authorList>
    </citation>
    <scope>NUCLEOTIDE SEQUENCE [LARGE SCALE GENOMIC DNA]</scope>
    <source>
        <strain evidence="3">CM1001059</strain>
    </source>
</reference>
<dbReference type="EnsemblMetazoa" id="AMEC004758-RA">
    <property type="protein sequence ID" value="AMEC004758-PA"/>
    <property type="gene ID" value="AMEC004758"/>
</dbReference>
<dbReference type="Proteomes" id="UP000075902">
    <property type="component" value="Unassembled WGS sequence"/>
</dbReference>
<proteinExistence type="predicted"/>
<reference evidence="2" key="2">
    <citation type="submission" date="2020-05" db="UniProtKB">
        <authorList>
            <consortium name="EnsemblMetazoa"/>
        </authorList>
    </citation>
    <scope>IDENTIFICATION</scope>
    <source>
        <strain evidence="2">CM1001059</strain>
    </source>
</reference>
<keyword evidence="3" id="KW-1185">Reference proteome</keyword>
<organism evidence="2 3">
    <name type="scientific">Anopheles melas</name>
    <dbReference type="NCBI Taxonomy" id="34690"/>
    <lineage>
        <taxon>Eukaryota</taxon>
        <taxon>Metazoa</taxon>
        <taxon>Ecdysozoa</taxon>
        <taxon>Arthropoda</taxon>
        <taxon>Hexapoda</taxon>
        <taxon>Insecta</taxon>
        <taxon>Pterygota</taxon>
        <taxon>Neoptera</taxon>
        <taxon>Endopterygota</taxon>
        <taxon>Diptera</taxon>
        <taxon>Nematocera</taxon>
        <taxon>Culicoidea</taxon>
        <taxon>Culicidae</taxon>
        <taxon>Anophelinae</taxon>
        <taxon>Anopheles</taxon>
    </lineage>
</organism>
<feature type="compositionally biased region" description="Basic and acidic residues" evidence="1">
    <location>
        <begin position="106"/>
        <end position="117"/>
    </location>
</feature>
<protein>
    <submittedName>
        <fullName evidence="2">Uncharacterized protein</fullName>
    </submittedName>
</protein>
<evidence type="ECO:0000313" key="3">
    <source>
        <dbReference type="Proteomes" id="UP000075902"/>
    </source>
</evidence>
<evidence type="ECO:0000256" key="1">
    <source>
        <dbReference type="SAM" id="MobiDB-lite"/>
    </source>
</evidence>
<accession>A0A182TLZ7</accession>
<evidence type="ECO:0000313" key="2">
    <source>
        <dbReference type="EnsemblMetazoa" id="AMEC004758-PA"/>
    </source>
</evidence>
<dbReference type="AlphaFoldDB" id="A0A182TLZ7"/>
<dbReference type="VEuPathDB" id="VectorBase:AMEC004758"/>
<name>A0A182TLZ7_9DIPT</name>
<feature type="region of interest" description="Disordered" evidence="1">
    <location>
        <begin position="95"/>
        <end position="126"/>
    </location>
</feature>
<sequence>MAGEPKPCEISEKCVRCRCIEGSIFRHLPKLTCLVLSSSSFLRYDSCGSEYWRDRYSATCRAGNSVSHTYPKSRARWMASPSTSDVSRVTFAALRRPAGRTPPSRDAFRHSGGDSRRCTSATDMDI</sequence>